<organism evidence="11 12">
    <name type="scientific">Pseudozyma hubeiensis (strain SY62)</name>
    <name type="common">Yeast</name>
    <dbReference type="NCBI Taxonomy" id="1305764"/>
    <lineage>
        <taxon>Eukaryota</taxon>
        <taxon>Fungi</taxon>
        <taxon>Dikarya</taxon>
        <taxon>Basidiomycota</taxon>
        <taxon>Ustilaginomycotina</taxon>
        <taxon>Ustilaginomycetes</taxon>
        <taxon>Ustilaginales</taxon>
        <taxon>Ustilaginaceae</taxon>
        <taxon>Pseudozyma</taxon>
    </lineage>
</organism>
<dbReference type="Proteomes" id="UP000014071">
    <property type="component" value="Unassembled WGS sequence"/>
</dbReference>
<dbReference type="HOGENOM" id="CLU_031312_2_0_1"/>
<dbReference type="PANTHER" id="PTHR13600">
    <property type="entry name" value="LEUCINE CARBOXYL METHYLTRANSFERASE"/>
    <property type="match status" value="1"/>
</dbReference>
<dbReference type="Gene3D" id="3.40.50.150">
    <property type="entry name" value="Vaccinia Virus protein VP39"/>
    <property type="match status" value="1"/>
</dbReference>
<evidence type="ECO:0000256" key="10">
    <source>
        <dbReference type="SAM" id="MobiDB-lite"/>
    </source>
</evidence>
<dbReference type="EC" id="2.1.1.233" evidence="3"/>
<dbReference type="InterPro" id="IPR016651">
    <property type="entry name" value="LCMT1"/>
</dbReference>
<dbReference type="SUPFAM" id="SSF53335">
    <property type="entry name" value="S-adenosyl-L-methionine-dependent methyltransferases"/>
    <property type="match status" value="1"/>
</dbReference>
<dbReference type="GeneID" id="24108740"/>
<evidence type="ECO:0000256" key="8">
    <source>
        <dbReference type="ARBA" id="ARBA00029681"/>
    </source>
</evidence>
<evidence type="ECO:0000313" key="11">
    <source>
        <dbReference type="EMBL" id="GAC95874.1"/>
    </source>
</evidence>
<protein>
    <recommendedName>
        <fullName evidence="4">Leucine carboxyl methyltransferase 1</fullName>
        <ecNumber evidence="3">2.1.1.233</ecNumber>
    </recommendedName>
    <alternativeName>
        <fullName evidence="8">Protein phosphatase methyltransferase 1</fullName>
    </alternativeName>
    <alternativeName>
        <fullName evidence="9">[Phosphatase 2A protein]-leucine-carboxy methyltransferase 1</fullName>
    </alternativeName>
</protein>
<dbReference type="eggNOG" id="KOG2918">
    <property type="taxonomic scope" value="Eukaryota"/>
</dbReference>
<dbReference type="RefSeq" id="XP_012189461.1">
    <property type="nucleotide sequence ID" value="XM_012334071.1"/>
</dbReference>
<evidence type="ECO:0000256" key="5">
    <source>
        <dbReference type="ARBA" id="ARBA00022603"/>
    </source>
</evidence>
<evidence type="ECO:0000256" key="2">
    <source>
        <dbReference type="ARBA" id="ARBA00010703"/>
    </source>
</evidence>
<gene>
    <name evidence="11" type="ORF">PHSY_003452</name>
</gene>
<dbReference type="STRING" id="1305764.R9P3L4"/>
<dbReference type="EMBL" id="DF238799">
    <property type="protein sequence ID" value="GAC95874.1"/>
    <property type="molecule type" value="Genomic_DNA"/>
</dbReference>
<comment type="similarity">
    <text evidence="2">Belongs to the methyltransferase superfamily. LCMT family.</text>
</comment>
<evidence type="ECO:0000256" key="1">
    <source>
        <dbReference type="ARBA" id="ARBA00000724"/>
    </source>
</evidence>
<reference evidence="12" key="1">
    <citation type="journal article" date="2013" name="Genome Announc.">
        <title>Draft genome sequence of the basidiomycetous yeast-like fungus Pseudozyma hubeiensis SY62, which produces an abundant amount of the biosurfactant mannosylerythritol lipids.</title>
        <authorList>
            <person name="Konishi M."/>
            <person name="Hatada Y."/>
            <person name="Horiuchi J."/>
        </authorList>
    </citation>
    <scope>NUCLEOTIDE SEQUENCE [LARGE SCALE GENOMIC DNA]</scope>
    <source>
        <strain evidence="12">SY62</strain>
    </source>
</reference>
<feature type="region of interest" description="Disordered" evidence="10">
    <location>
        <begin position="77"/>
        <end position="117"/>
    </location>
</feature>
<keyword evidence="5 11" id="KW-0489">Methyltransferase</keyword>
<sequence>MVRRPRTFPNALSDASGWVRSAVPTLRAHSNEARTSLNMSHVDATPSQIRLRTRCRHTTMKQDMPLRDPFATEVDSTLQAAGRPPQRSSRPGQAPLRNVDESFHTQPSRPAPSLGAPRLVAAEATARDRAMASPSCDVSAPSLGLSLGVPRGRAKANVGQADDSAVVAGPLKQADDAVRNTDSDALLSRLSALKMGYLPSEPFTQEFSASSPSSSGHPTARSSFPQLHQPGASTRRSPLINIGTYLRCSTIDAEVESFLQHGDGKKQIISIGAGSDSRYWRIMANVNLSERLHHYVEIDFAENANQKLSRILRSSVLRASLDADTNVQGVPLTELPQPHVESRTDSKRFDVIRSSKYSLLAADVRNLYADIPPSERIDLEQLLGSASTGLDQTLPTLILFECVLAYIAPDKADWLIKTLGQRFTDIQALSYDIALAGDASDSAPTRSGLGRADDIDTAGKADIFTSAKTASQSPAPPSRFGKVMVQNLEYTIRLSIIRSSAIGIGEHRSETIPGIWTWSGKTCHGFHPKLDRGRNIIVGDADSLTHSDFAREDRIVPRTRLRRIATMTILSHRRVLKHRRVVSHPGPAIEHVGQHNVRLAEPSFLHLL</sequence>
<dbReference type="GO" id="GO:0018423">
    <property type="term" value="F:protein C-terminal leucine carboxyl O-methyltransferase activity"/>
    <property type="evidence" value="ECO:0007669"/>
    <property type="project" value="UniProtKB-EC"/>
</dbReference>
<evidence type="ECO:0000256" key="3">
    <source>
        <dbReference type="ARBA" id="ARBA00012834"/>
    </source>
</evidence>
<dbReference type="PANTHER" id="PTHR13600:SF21">
    <property type="entry name" value="LEUCINE CARBOXYL METHYLTRANSFERASE 1"/>
    <property type="match status" value="1"/>
</dbReference>
<name>R9P3L4_PSEHS</name>
<evidence type="ECO:0000256" key="9">
    <source>
        <dbReference type="ARBA" id="ARBA00032526"/>
    </source>
</evidence>
<dbReference type="InterPro" id="IPR007213">
    <property type="entry name" value="Ppm1/Ppm2/Tcmp"/>
</dbReference>
<dbReference type="GO" id="GO:0032259">
    <property type="term" value="P:methylation"/>
    <property type="evidence" value="ECO:0007669"/>
    <property type="project" value="UniProtKB-KW"/>
</dbReference>
<evidence type="ECO:0000256" key="6">
    <source>
        <dbReference type="ARBA" id="ARBA00022679"/>
    </source>
</evidence>
<evidence type="ECO:0000313" key="12">
    <source>
        <dbReference type="Proteomes" id="UP000014071"/>
    </source>
</evidence>
<feature type="compositionally biased region" description="Low complexity" evidence="10">
    <location>
        <begin position="208"/>
        <end position="223"/>
    </location>
</feature>
<dbReference type="Pfam" id="PF04072">
    <property type="entry name" value="LCM"/>
    <property type="match status" value="1"/>
</dbReference>
<dbReference type="InterPro" id="IPR029063">
    <property type="entry name" value="SAM-dependent_MTases_sf"/>
</dbReference>
<feature type="region of interest" description="Disordered" evidence="10">
    <location>
        <begin position="204"/>
        <end position="236"/>
    </location>
</feature>
<keyword evidence="7" id="KW-0949">S-adenosyl-L-methionine</keyword>
<evidence type="ECO:0000256" key="4">
    <source>
        <dbReference type="ARBA" id="ARBA00017497"/>
    </source>
</evidence>
<dbReference type="OrthoDB" id="203237at2759"/>
<keyword evidence="6 11" id="KW-0808">Transferase</keyword>
<keyword evidence="12" id="KW-1185">Reference proteome</keyword>
<comment type="catalytic activity">
    <reaction evidence="1">
        <text>[phosphatase 2A protein]-C-terminal L-leucine + S-adenosyl-L-methionine = [phosphatase 2A protein]-C-terminal L-leucine methyl ester + S-adenosyl-L-homocysteine</text>
        <dbReference type="Rhea" id="RHEA:48544"/>
        <dbReference type="Rhea" id="RHEA-COMP:12134"/>
        <dbReference type="Rhea" id="RHEA-COMP:12135"/>
        <dbReference type="ChEBI" id="CHEBI:57856"/>
        <dbReference type="ChEBI" id="CHEBI:59789"/>
        <dbReference type="ChEBI" id="CHEBI:90516"/>
        <dbReference type="ChEBI" id="CHEBI:90517"/>
        <dbReference type="EC" id="2.1.1.233"/>
    </reaction>
</comment>
<accession>R9P3L4</accession>
<proteinExistence type="inferred from homology"/>
<dbReference type="AlphaFoldDB" id="R9P3L4"/>
<evidence type="ECO:0000256" key="7">
    <source>
        <dbReference type="ARBA" id="ARBA00022691"/>
    </source>
</evidence>